<dbReference type="Proteomes" id="UP001291926">
    <property type="component" value="Unassembled WGS sequence"/>
</dbReference>
<gene>
    <name evidence="3" type="ORF">RD792_016825</name>
</gene>
<evidence type="ECO:0000313" key="3">
    <source>
        <dbReference type="EMBL" id="KAK4477589.1"/>
    </source>
</evidence>
<sequence>MISGLVKAGELKEAKKLFDEMPERDKVSWNAILDGYVKAGEMREAFELFERMPFRDVVSWSTVISGYAKVGDIDMARLLDLKPDKVTLVGVLSACNHAGLVKEGTSYFHGMENDYGIIPEIELYGCVIDLLGRGGHLTEAFRLLHAMPFEPNVVIWSSLLGACRMHNAVELAEEEQNQLVKLETTDAGNFSMLSNIYAAAEDWENVSNARLQMRKTASKRPSGVSIIELNDDFHEFTVMDTTHPSSDRIYQTISGLSEHLRKISYAPNVFV</sequence>
<keyword evidence="1" id="KW-0677">Repeat</keyword>
<accession>A0ABR0CKE3</accession>
<dbReference type="InterPro" id="IPR046960">
    <property type="entry name" value="PPR_At4g14850-like_plant"/>
</dbReference>
<dbReference type="Pfam" id="PF01535">
    <property type="entry name" value="PPR"/>
    <property type="match status" value="4"/>
</dbReference>
<reference evidence="3 4" key="1">
    <citation type="journal article" date="2023" name="bioRxiv">
        <title>Genome report: Whole genome sequence and annotation of Penstemon davidsonii.</title>
        <authorList>
            <person name="Ostevik K.L."/>
            <person name="Alabady M."/>
            <person name="Zhang M."/>
            <person name="Rausher M.D."/>
        </authorList>
    </citation>
    <scope>NUCLEOTIDE SEQUENCE [LARGE SCALE GENOMIC DNA]</scope>
    <source>
        <strain evidence="3">DNT005</strain>
        <tissue evidence="3">Whole leaf</tissue>
    </source>
</reference>
<dbReference type="InterPro" id="IPR002885">
    <property type="entry name" value="PPR_rpt"/>
</dbReference>
<dbReference type="Pfam" id="PF20431">
    <property type="entry name" value="E_motif"/>
    <property type="match status" value="1"/>
</dbReference>
<protein>
    <recommendedName>
        <fullName evidence="5">Pentatricopeptide repeat-containing protein</fullName>
    </recommendedName>
</protein>
<dbReference type="InterPro" id="IPR046848">
    <property type="entry name" value="E_motif"/>
</dbReference>
<dbReference type="PROSITE" id="PS51375">
    <property type="entry name" value="PPR"/>
    <property type="match status" value="2"/>
</dbReference>
<feature type="repeat" description="PPR" evidence="2">
    <location>
        <begin position="25"/>
        <end position="59"/>
    </location>
</feature>
<evidence type="ECO:0000313" key="4">
    <source>
        <dbReference type="Proteomes" id="UP001291926"/>
    </source>
</evidence>
<organism evidence="3 4">
    <name type="scientific">Penstemon davidsonii</name>
    <dbReference type="NCBI Taxonomy" id="160366"/>
    <lineage>
        <taxon>Eukaryota</taxon>
        <taxon>Viridiplantae</taxon>
        <taxon>Streptophyta</taxon>
        <taxon>Embryophyta</taxon>
        <taxon>Tracheophyta</taxon>
        <taxon>Spermatophyta</taxon>
        <taxon>Magnoliopsida</taxon>
        <taxon>eudicotyledons</taxon>
        <taxon>Gunneridae</taxon>
        <taxon>Pentapetalae</taxon>
        <taxon>asterids</taxon>
        <taxon>lamiids</taxon>
        <taxon>Lamiales</taxon>
        <taxon>Plantaginaceae</taxon>
        <taxon>Cheloneae</taxon>
        <taxon>Penstemon</taxon>
    </lineage>
</organism>
<dbReference type="InterPro" id="IPR011990">
    <property type="entry name" value="TPR-like_helical_dom_sf"/>
</dbReference>
<evidence type="ECO:0000256" key="1">
    <source>
        <dbReference type="ARBA" id="ARBA00022737"/>
    </source>
</evidence>
<feature type="repeat" description="PPR" evidence="2">
    <location>
        <begin position="1"/>
        <end position="24"/>
    </location>
</feature>
<evidence type="ECO:0008006" key="5">
    <source>
        <dbReference type="Google" id="ProtNLM"/>
    </source>
</evidence>
<evidence type="ECO:0000256" key="2">
    <source>
        <dbReference type="PROSITE-ProRule" id="PRU00708"/>
    </source>
</evidence>
<dbReference type="PANTHER" id="PTHR47926:SF413">
    <property type="entry name" value="REPEAT (TPR)-LIKE SUPERFAMILY PROTEIN, PUTATIVE-RELATED"/>
    <property type="match status" value="1"/>
</dbReference>
<keyword evidence="4" id="KW-1185">Reference proteome</keyword>
<dbReference type="Gene3D" id="1.25.40.10">
    <property type="entry name" value="Tetratricopeptide repeat domain"/>
    <property type="match status" value="2"/>
</dbReference>
<proteinExistence type="predicted"/>
<dbReference type="EMBL" id="JAYDYQ010002688">
    <property type="protein sequence ID" value="KAK4477589.1"/>
    <property type="molecule type" value="Genomic_DNA"/>
</dbReference>
<dbReference type="NCBIfam" id="TIGR00756">
    <property type="entry name" value="PPR"/>
    <property type="match status" value="2"/>
</dbReference>
<comment type="caution">
    <text evidence="3">The sequence shown here is derived from an EMBL/GenBank/DDBJ whole genome shotgun (WGS) entry which is preliminary data.</text>
</comment>
<name>A0ABR0CKE3_9LAMI</name>
<dbReference type="PANTHER" id="PTHR47926">
    <property type="entry name" value="PENTATRICOPEPTIDE REPEAT-CONTAINING PROTEIN"/>
    <property type="match status" value="1"/>
</dbReference>